<keyword evidence="3" id="KW-1185">Reference proteome</keyword>
<dbReference type="PROSITE" id="PS51257">
    <property type="entry name" value="PROKAR_LIPOPROTEIN"/>
    <property type="match status" value="1"/>
</dbReference>
<proteinExistence type="predicted"/>
<organism evidence="2 3">
    <name type="scientific">Arenibacter arenosicollis</name>
    <dbReference type="NCBI Taxonomy" id="2762274"/>
    <lineage>
        <taxon>Bacteria</taxon>
        <taxon>Pseudomonadati</taxon>
        <taxon>Bacteroidota</taxon>
        <taxon>Flavobacteriia</taxon>
        <taxon>Flavobacteriales</taxon>
        <taxon>Flavobacteriaceae</taxon>
        <taxon>Arenibacter</taxon>
    </lineage>
</organism>
<evidence type="ECO:0000313" key="2">
    <source>
        <dbReference type="EMBL" id="MBC8769839.1"/>
    </source>
</evidence>
<feature type="region of interest" description="Disordered" evidence="1">
    <location>
        <begin position="27"/>
        <end position="68"/>
    </location>
</feature>
<accession>A0ABR7QRL4</accession>
<evidence type="ECO:0008006" key="4">
    <source>
        <dbReference type="Google" id="ProtNLM"/>
    </source>
</evidence>
<evidence type="ECO:0000313" key="3">
    <source>
        <dbReference type="Proteomes" id="UP000618952"/>
    </source>
</evidence>
<dbReference type="EMBL" id="JACLHY010000023">
    <property type="protein sequence ID" value="MBC8769839.1"/>
    <property type="molecule type" value="Genomic_DNA"/>
</dbReference>
<dbReference type="Proteomes" id="UP000618952">
    <property type="component" value="Unassembled WGS sequence"/>
</dbReference>
<sequence>MKTKTLIIALTLTIGLFTACTEKKKTEKKPEIEIKSEENRTSLEDNVDEAEKRKLDSIRQVKEHGHAH</sequence>
<protein>
    <recommendedName>
        <fullName evidence="4">Lipoprotein</fullName>
    </recommendedName>
</protein>
<dbReference type="RefSeq" id="WP_187587078.1">
    <property type="nucleotide sequence ID" value="NZ_JACLHY010000023.1"/>
</dbReference>
<name>A0ABR7QRL4_9FLAO</name>
<reference evidence="2 3" key="1">
    <citation type="submission" date="2020-08" db="EMBL/GenBank/DDBJ databases">
        <title>Arenibacter gaetbuli sp. nov., isolated from a sand dune.</title>
        <authorList>
            <person name="Park S."/>
            <person name="Yoon J.-H."/>
        </authorList>
    </citation>
    <scope>NUCLEOTIDE SEQUENCE [LARGE SCALE GENOMIC DNA]</scope>
    <source>
        <strain evidence="2 3">BSSL-BM3</strain>
    </source>
</reference>
<comment type="caution">
    <text evidence="2">The sequence shown here is derived from an EMBL/GenBank/DDBJ whole genome shotgun (WGS) entry which is preliminary data.</text>
</comment>
<evidence type="ECO:0000256" key="1">
    <source>
        <dbReference type="SAM" id="MobiDB-lite"/>
    </source>
</evidence>
<gene>
    <name evidence="2" type="ORF">H4O18_17705</name>
</gene>